<feature type="domain" description="Phosphoribulokinase/uridine kinase" evidence="12">
    <location>
        <begin position="6"/>
        <end position="180"/>
    </location>
</feature>
<dbReference type="AlphaFoldDB" id="A0A9E7C2D3"/>
<dbReference type="PRINTS" id="PR00478">
    <property type="entry name" value="PHRIBLKINASE"/>
</dbReference>
<evidence type="ECO:0000256" key="9">
    <source>
        <dbReference type="ARBA" id="ARBA00022840"/>
    </source>
</evidence>
<evidence type="ECO:0000256" key="8">
    <source>
        <dbReference type="ARBA" id="ARBA00022777"/>
    </source>
</evidence>
<dbReference type="GO" id="GO:0019253">
    <property type="term" value="P:reductive pentose-phosphate cycle"/>
    <property type="evidence" value="ECO:0007669"/>
    <property type="project" value="UniProtKB-KW"/>
</dbReference>
<evidence type="ECO:0000313" key="14">
    <source>
        <dbReference type="Proteomes" id="UP001162834"/>
    </source>
</evidence>
<evidence type="ECO:0000256" key="10">
    <source>
        <dbReference type="ARBA" id="ARBA00031382"/>
    </source>
</evidence>
<name>A0A9E7C2D3_9ACTN</name>
<evidence type="ECO:0000313" key="13">
    <source>
        <dbReference type="EMBL" id="UGS37333.1"/>
    </source>
</evidence>
<dbReference type="InterPro" id="IPR027417">
    <property type="entry name" value="P-loop_NTPase"/>
</dbReference>
<dbReference type="Pfam" id="PF00485">
    <property type="entry name" value="PRK"/>
    <property type="match status" value="1"/>
</dbReference>
<evidence type="ECO:0000256" key="3">
    <source>
        <dbReference type="ARBA" id="ARBA00012042"/>
    </source>
</evidence>
<keyword evidence="6 13" id="KW-0808">Transferase</keyword>
<evidence type="ECO:0000256" key="11">
    <source>
        <dbReference type="ARBA" id="ARBA00047663"/>
    </source>
</evidence>
<evidence type="ECO:0000256" key="6">
    <source>
        <dbReference type="ARBA" id="ARBA00022679"/>
    </source>
</evidence>
<protein>
    <recommendedName>
        <fullName evidence="3">phosphoribulokinase</fullName>
        <ecNumber evidence="3">2.7.1.19</ecNumber>
    </recommendedName>
    <alternativeName>
        <fullName evidence="10">Phosphopentokinase</fullName>
    </alternativeName>
</protein>
<proteinExistence type="inferred from homology"/>
<comment type="catalytic activity">
    <reaction evidence="11">
        <text>D-ribulose 5-phosphate + ATP = D-ribulose 1,5-bisphosphate + ADP + H(+)</text>
        <dbReference type="Rhea" id="RHEA:19365"/>
        <dbReference type="ChEBI" id="CHEBI:15378"/>
        <dbReference type="ChEBI" id="CHEBI:30616"/>
        <dbReference type="ChEBI" id="CHEBI:57870"/>
        <dbReference type="ChEBI" id="CHEBI:58121"/>
        <dbReference type="ChEBI" id="CHEBI:456216"/>
        <dbReference type="EC" id="2.7.1.19"/>
    </reaction>
</comment>
<reference evidence="13" key="1">
    <citation type="journal article" date="2022" name="Int. J. Syst. Evol. Microbiol.">
        <title>Pseudomonas aegrilactucae sp. nov. and Pseudomonas morbosilactucae sp. nov., pathogens causing bacterial rot of lettuce in Japan.</title>
        <authorList>
            <person name="Sawada H."/>
            <person name="Fujikawa T."/>
            <person name="Satou M."/>
        </authorList>
    </citation>
    <scope>NUCLEOTIDE SEQUENCE</scope>
    <source>
        <strain evidence="13">0166_1</strain>
    </source>
</reference>
<sequence length="315" mass="35419">MPRPIVLGVVGDSGAGKTTLTRGLIRVLGDEHVARLNADDYHRYDRRMRREMGITPLHPECNHLDILTQHLLHLRRGEPVLKPVYDHRDGTLRAPAYLRPARFLCVEGLLSFHTETLRSAHDVRVFLAPPEDLRRGWKVTRDCTRRQYTTDEVLRELDRREADAIAYIAPQRAYADLIVTFTASRTDDPSHLDADVLLRDSLEHPDLTPLLEVDHGGVALVRRGRDLLLRIPGDLTAAQVTGLEESVWDRMSFASHLRARRLGEFTVGTSLRRSNSLAIVQLIVLYHLVTARATVALGGDPVRSEWSAGVAPEPT</sequence>
<evidence type="ECO:0000256" key="2">
    <source>
        <dbReference type="ARBA" id="ARBA00009719"/>
    </source>
</evidence>
<dbReference type="SUPFAM" id="SSF52540">
    <property type="entry name" value="P-loop containing nucleoside triphosphate hydrolases"/>
    <property type="match status" value="1"/>
</dbReference>
<keyword evidence="7" id="KW-0547">Nucleotide-binding</keyword>
<dbReference type="PANTHER" id="PTHR10285">
    <property type="entry name" value="URIDINE KINASE"/>
    <property type="match status" value="1"/>
</dbReference>
<comment type="pathway">
    <text evidence="1">Carbohydrate biosynthesis; Calvin cycle.</text>
</comment>
<organism evidence="13 14">
    <name type="scientific">Capillimicrobium parvum</name>
    <dbReference type="NCBI Taxonomy" id="2884022"/>
    <lineage>
        <taxon>Bacteria</taxon>
        <taxon>Bacillati</taxon>
        <taxon>Actinomycetota</taxon>
        <taxon>Thermoleophilia</taxon>
        <taxon>Solirubrobacterales</taxon>
        <taxon>Capillimicrobiaceae</taxon>
        <taxon>Capillimicrobium</taxon>
    </lineage>
</organism>
<keyword evidence="5" id="KW-0113">Calvin cycle</keyword>
<dbReference type="InterPro" id="IPR006082">
    <property type="entry name" value="PRK"/>
</dbReference>
<dbReference type="KEGG" id="sbae:DSM104329_03748"/>
<evidence type="ECO:0000256" key="1">
    <source>
        <dbReference type="ARBA" id="ARBA00005215"/>
    </source>
</evidence>
<evidence type="ECO:0000256" key="7">
    <source>
        <dbReference type="ARBA" id="ARBA00022741"/>
    </source>
</evidence>
<dbReference type="RefSeq" id="WP_259311389.1">
    <property type="nucleotide sequence ID" value="NZ_CP087164.1"/>
</dbReference>
<dbReference type="EMBL" id="CP087164">
    <property type="protein sequence ID" value="UGS37333.1"/>
    <property type="molecule type" value="Genomic_DNA"/>
</dbReference>
<evidence type="ECO:0000259" key="12">
    <source>
        <dbReference type="Pfam" id="PF00485"/>
    </source>
</evidence>
<dbReference type="GO" id="GO:0008974">
    <property type="term" value="F:phosphoribulokinase activity"/>
    <property type="evidence" value="ECO:0007669"/>
    <property type="project" value="UniProtKB-EC"/>
</dbReference>
<comment type="similarity">
    <text evidence="2">Belongs to the phosphoribulokinase family.</text>
</comment>
<dbReference type="GO" id="GO:0005524">
    <property type="term" value="F:ATP binding"/>
    <property type="evidence" value="ECO:0007669"/>
    <property type="project" value="UniProtKB-KW"/>
</dbReference>
<keyword evidence="8 13" id="KW-0418">Kinase</keyword>
<dbReference type="Gene3D" id="3.40.50.300">
    <property type="entry name" value="P-loop containing nucleotide triphosphate hydrolases"/>
    <property type="match status" value="1"/>
</dbReference>
<evidence type="ECO:0000256" key="5">
    <source>
        <dbReference type="ARBA" id="ARBA00022567"/>
    </source>
</evidence>
<gene>
    <name evidence="13" type="primary">udk</name>
    <name evidence="13" type="ORF">DSM104329_03748</name>
</gene>
<keyword evidence="4" id="KW-0602">Photosynthesis</keyword>
<dbReference type="EC" id="2.7.1.19" evidence="3"/>
<accession>A0A9E7C2D3</accession>
<dbReference type="InterPro" id="IPR006083">
    <property type="entry name" value="PRK/URK"/>
</dbReference>
<keyword evidence="14" id="KW-1185">Reference proteome</keyword>
<evidence type="ECO:0000256" key="4">
    <source>
        <dbReference type="ARBA" id="ARBA00022531"/>
    </source>
</evidence>
<keyword evidence="9" id="KW-0067">ATP-binding</keyword>
<dbReference type="Proteomes" id="UP001162834">
    <property type="component" value="Chromosome"/>
</dbReference>
<dbReference type="NCBIfam" id="NF005655">
    <property type="entry name" value="PRK07429.1"/>
    <property type="match status" value="1"/>
</dbReference>